<evidence type="ECO:0000313" key="2">
    <source>
        <dbReference type="EMBL" id="GGU63153.1"/>
    </source>
</evidence>
<organism evidence="2 3">
    <name type="scientific">Streptomyces lavendofoliae</name>
    <dbReference type="NCBI Taxonomy" id="67314"/>
    <lineage>
        <taxon>Bacteria</taxon>
        <taxon>Bacillati</taxon>
        <taxon>Actinomycetota</taxon>
        <taxon>Actinomycetes</taxon>
        <taxon>Kitasatosporales</taxon>
        <taxon>Streptomycetaceae</taxon>
        <taxon>Streptomyces</taxon>
    </lineage>
</organism>
<accession>A0A918I528</accession>
<reference evidence="2" key="2">
    <citation type="submission" date="2020-09" db="EMBL/GenBank/DDBJ databases">
        <authorList>
            <person name="Sun Q."/>
            <person name="Ohkuma M."/>
        </authorList>
    </citation>
    <scope>NUCLEOTIDE SEQUENCE</scope>
    <source>
        <strain evidence="2">JCM 4391</strain>
    </source>
</reference>
<dbReference type="AlphaFoldDB" id="A0A918I528"/>
<dbReference type="Proteomes" id="UP000636661">
    <property type="component" value="Unassembled WGS sequence"/>
</dbReference>
<evidence type="ECO:0000313" key="3">
    <source>
        <dbReference type="Proteomes" id="UP000636661"/>
    </source>
</evidence>
<evidence type="ECO:0000256" key="1">
    <source>
        <dbReference type="SAM" id="MobiDB-lite"/>
    </source>
</evidence>
<sequence>MSGWLPGDDEKMHLPDCRRAPASRTTRRSASAVLRSLSALPSVQVGTLPWLLMMLTGAPMALAGSPPVARLIAAVAERSRLPSTPCSPAGMYFGA</sequence>
<dbReference type="EMBL" id="BMTP01000021">
    <property type="protein sequence ID" value="GGU63153.1"/>
    <property type="molecule type" value="Genomic_DNA"/>
</dbReference>
<name>A0A918I528_9ACTN</name>
<protein>
    <submittedName>
        <fullName evidence="2">Uncharacterized protein</fullName>
    </submittedName>
</protein>
<gene>
    <name evidence="2" type="ORF">GCM10010274_59830</name>
</gene>
<reference evidence="2" key="1">
    <citation type="journal article" date="2014" name="Int. J. Syst. Evol. Microbiol.">
        <title>Complete genome sequence of Corynebacterium casei LMG S-19264T (=DSM 44701T), isolated from a smear-ripened cheese.</title>
        <authorList>
            <consortium name="US DOE Joint Genome Institute (JGI-PGF)"/>
            <person name="Walter F."/>
            <person name="Albersmeier A."/>
            <person name="Kalinowski J."/>
            <person name="Ruckert C."/>
        </authorList>
    </citation>
    <scope>NUCLEOTIDE SEQUENCE</scope>
    <source>
        <strain evidence="2">JCM 4391</strain>
    </source>
</reference>
<feature type="region of interest" description="Disordered" evidence="1">
    <location>
        <begin position="1"/>
        <end position="25"/>
    </location>
</feature>
<comment type="caution">
    <text evidence="2">The sequence shown here is derived from an EMBL/GenBank/DDBJ whole genome shotgun (WGS) entry which is preliminary data.</text>
</comment>
<proteinExistence type="predicted"/>
<keyword evidence="3" id="KW-1185">Reference proteome</keyword>
<feature type="compositionally biased region" description="Basic and acidic residues" evidence="1">
    <location>
        <begin position="8"/>
        <end position="19"/>
    </location>
</feature>